<organism evidence="15 16">
    <name type="scientific">Sulfobacillus harzensis</name>
    <dbReference type="NCBI Taxonomy" id="2729629"/>
    <lineage>
        <taxon>Bacteria</taxon>
        <taxon>Bacillati</taxon>
        <taxon>Bacillota</taxon>
        <taxon>Clostridia</taxon>
        <taxon>Eubacteriales</taxon>
        <taxon>Clostridiales Family XVII. Incertae Sedis</taxon>
        <taxon>Sulfobacillus</taxon>
    </lineage>
</organism>
<dbReference type="GO" id="GO:0003677">
    <property type="term" value="F:DNA binding"/>
    <property type="evidence" value="ECO:0007669"/>
    <property type="project" value="UniProtKB-KW"/>
</dbReference>
<protein>
    <recommendedName>
        <fullName evidence="13 14">Crossover junction endodeoxyribonuclease RuvC</fullName>
        <ecNumber evidence="13 14">3.1.21.10</ecNumber>
    </recommendedName>
    <alternativeName>
        <fullName evidence="13">Holliday junction nuclease RuvC</fullName>
    </alternativeName>
    <alternativeName>
        <fullName evidence="13">Holliday junction resolvase RuvC</fullName>
    </alternativeName>
</protein>
<evidence type="ECO:0000256" key="7">
    <source>
        <dbReference type="ARBA" id="ARBA00022801"/>
    </source>
</evidence>
<keyword evidence="3 13" id="KW-0540">Nuclease</keyword>
<evidence type="ECO:0000256" key="2">
    <source>
        <dbReference type="ARBA" id="ARBA00022490"/>
    </source>
</evidence>
<evidence type="ECO:0000256" key="11">
    <source>
        <dbReference type="ARBA" id="ARBA00023204"/>
    </source>
</evidence>
<evidence type="ECO:0000313" key="15">
    <source>
        <dbReference type="EMBL" id="NMP22357.1"/>
    </source>
</evidence>
<dbReference type="CDD" id="cd16962">
    <property type="entry name" value="RuvC"/>
    <property type="match status" value="1"/>
</dbReference>
<dbReference type="PRINTS" id="PR00696">
    <property type="entry name" value="RSOLVASERUVC"/>
</dbReference>
<dbReference type="RefSeq" id="WP_169098588.1">
    <property type="nucleotide sequence ID" value="NZ_JABBVZ010000021.1"/>
</dbReference>
<keyword evidence="5 13" id="KW-0255">Endonuclease</keyword>
<comment type="subcellular location">
    <subcellularLocation>
        <location evidence="13">Cytoplasm</location>
    </subcellularLocation>
</comment>
<dbReference type="InterPro" id="IPR002176">
    <property type="entry name" value="X-over_junc_endoDNase_RuvC"/>
</dbReference>
<comment type="catalytic activity">
    <reaction evidence="12 13">
        <text>Endonucleolytic cleavage at a junction such as a reciprocal single-stranded crossover between two homologous DNA duplexes (Holliday junction).</text>
        <dbReference type="EC" id="3.1.21.10"/>
    </reaction>
</comment>
<feature type="active site" evidence="13">
    <location>
        <position position="7"/>
    </location>
</feature>
<dbReference type="InterPro" id="IPR020563">
    <property type="entry name" value="X-over_junc_endoDNase_Mg_BS"/>
</dbReference>
<dbReference type="InterPro" id="IPR012337">
    <property type="entry name" value="RNaseH-like_sf"/>
</dbReference>
<dbReference type="EMBL" id="JABBVZ010000021">
    <property type="protein sequence ID" value="NMP22357.1"/>
    <property type="molecule type" value="Genomic_DNA"/>
</dbReference>
<dbReference type="PANTHER" id="PTHR30194:SF3">
    <property type="entry name" value="CROSSOVER JUNCTION ENDODEOXYRIBONUCLEASE RUVC"/>
    <property type="match status" value="1"/>
</dbReference>
<comment type="cofactor">
    <cofactor evidence="13">
        <name>Mg(2+)</name>
        <dbReference type="ChEBI" id="CHEBI:18420"/>
    </cofactor>
    <text evidence="13">Binds 2 Mg(2+) ion per subunit.</text>
</comment>
<evidence type="ECO:0000256" key="3">
    <source>
        <dbReference type="ARBA" id="ARBA00022722"/>
    </source>
</evidence>
<evidence type="ECO:0000256" key="9">
    <source>
        <dbReference type="ARBA" id="ARBA00023125"/>
    </source>
</evidence>
<keyword evidence="8 13" id="KW-0460">Magnesium</keyword>
<dbReference type="GO" id="GO:0005737">
    <property type="term" value="C:cytoplasm"/>
    <property type="evidence" value="ECO:0007669"/>
    <property type="project" value="UniProtKB-SubCell"/>
</dbReference>
<gene>
    <name evidence="13 15" type="primary">ruvC</name>
    <name evidence="15" type="ORF">HIJ39_08320</name>
</gene>
<dbReference type="GO" id="GO:0048476">
    <property type="term" value="C:Holliday junction resolvase complex"/>
    <property type="evidence" value="ECO:0007669"/>
    <property type="project" value="UniProtKB-UniRule"/>
</dbReference>
<evidence type="ECO:0000256" key="4">
    <source>
        <dbReference type="ARBA" id="ARBA00022723"/>
    </source>
</evidence>
<proteinExistence type="inferred from homology"/>
<evidence type="ECO:0000256" key="14">
    <source>
        <dbReference type="NCBIfam" id="TIGR00228"/>
    </source>
</evidence>
<comment type="caution">
    <text evidence="15">The sequence shown here is derived from an EMBL/GenBank/DDBJ whole genome shotgun (WGS) entry which is preliminary data.</text>
</comment>
<keyword evidence="11 13" id="KW-0234">DNA repair</keyword>
<reference evidence="15 16" key="1">
    <citation type="submission" date="2020-04" db="EMBL/GenBank/DDBJ databases">
        <authorList>
            <person name="Zhang R."/>
            <person name="Schippers A."/>
        </authorList>
    </citation>
    <scope>NUCLEOTIDE SEQUENCE [LARGE SCALE GENOMIC DNA]</scope>
    <source>
        <strain evidence="15 16">DSM 109850</strain>
    </source>
</reference>
<keyword evidence="16" id="KW-1185">Reference proteome</keyword>
<dbReference type="PROSITE" id="PS01321">
    <property type="entry name" value="RUVC"/>
    <property type="match status" value="1"/>
</dbReference>
<dbReference type="FunFam" id="3.30.420.10:FF:000002">
    <property type="entry name" value="Crossover junction endodeoxyribonuclease RuvC"/>
    <property type="match status" value="1"/>
</dbReference>
<dbReference type="EC" id="3.1.21.10" evidence="13 14"/>
<dbReference type="PANTHER" id="PTHR30194">
    <property type="entry name" value="CROSSOVER JUNCTION ENDODEOXYRIBONUCLEASE RUVC"/>
    <property type="match status" value="1"/>
</dbReference>
<keyword evidence="6 13" id="KW-0227">DNA damage</keyword>
<evidence type="ECO:0000256" key="1">
    <source>
        <dbReference type="ARBA" id="ARBA00009518"/>
    </source>
</evidence>
<feature type="binding site" evidence="13">
    <location>
        <position position="140"/>
    </location>
    <ligand>
        <name>Mg(2+)</name>
        <dbReference type="ChEBI" id="CHEBI:18420"/>
        <label>1</label>
    </ligand>
</feature>
<feature type="active site" evidence="13">
    <location>
        <position position="140"/>
    </location>
</feature>
<dbReference type="NCBIfam" id="TIGR00228">
    <property type="entry name" value="ruvC"/>
    <property type="match status" value="1"/>
</dbReference>
<evidence type="ECO:0000256" key="10">
    <source>
        <dbReference type="ARBA" id="ARBA00023172"/>
    </source>
</evidence>
<feature type="active site" evidence="13">
    <location>
        <position position="67"/>
    </location>
</feature>
<evidence type="ECO:0000256" key="5">
    <source>
        <dbReference type="ARBA" id="ARBA00022759"/>
    </source>
</evidence>
<accession>A0A7Y0L3Q2</accession>
<evidence type="ECO:0000256" key="8">
    <source>
        <dbReference type="ARBA" id="ARBA00022842"/>
    </source>
</evidence>
<dbReference type="NCBIfam" id="NF000711">
    <property type="entry name" value="PRK00039.2-1"/>
    <property type="match status" value="1"/>
</dbReference>
<keyword evidence="4 13" id="KW-0479">Metal-binding</keyword>
<dbReference type="Pfam" id="PF02075">
    <property type="entry name" value="RuvC"/>
    <property type="match status" value="1"/>
</dbReference>
<dbReference type="GO" id="GO:0006281">
    <property type="term" value="P:DNA repair"/>
    <property type="evidence" value="ECO:0007669"/>
    <property type="project" value="UniProtKB-UniRule"/>
</dbReference>
<keyword evidence="7 13" id="KW-0378">Hydrolase</keyword>
<dbReference type="AlphaFoldDB" id="A0A7Y0L3Q2"/>
<dbReference type="Proteomes" id="UP000533476">
    <property type="component" value="Unassembled WGS sequence"/>
</dbReference>
<comment type="function">
    <text evidence="13">The RuvA-RuvB-RuvC complex processes Holliday junction (HJ) DNA during genetic recombination and DNA repair. Endonuclease that resolves HJ intermediates. Cleaves cruciform DNA by making single-stranded nicks across the HJ at symmetrical positions within the homologous arms, yielding a 5'-phosphate and a 3'-hydroxyl group; requires a central core of homology in the junction. The consensus cleavage sequence is 5'-(A/T)TT(C/G)-3'. Cleavage occurs on the 3'-side of the TT dinucleotide at the point of strand exchange. HJ branch migration catalyzed by RuvA-RuvB allows RuvC to scan DNA until it finds its consensus sequence, where it cleaves and resolves the cruciform DNA.</text>
</comment>
<dbReference type="GO" id="GO:0000287">
    <property type="term" value="F:magnesium ion binding"/>
    <property type="evidence" value="ECO:0007669"/>
    <property type="project" value="UniProtKB-UniRule"/>
</dbReference>
<dbReference type="HAMAP" id="MF_00034">
    <property type="entry name" value="RuvC"/>
    <property type="match status" value="1"/>
</dbReference>
<evidence type="ECO:0000256" key="12">
    <source>
        <dbReference type="ARBA" id="ARBA00029354"/>
    </source>
</evidence>
<comment type="subunit">
    <text evidence="13">Homodimer which binds Holliday junction (HJ) DNA. The HJ becomes 2-fold symmetrical on binding to RuvC with unstacked arms; it has a different conformation from HJ DNA in complex with RuvA. In the full resolvosome a probable DNA-RuvA(4)-RuvB(12)-RuvC(2) complex forms which resolves the HJ.</text>
</comment>
<dbReference type="GO" id="GO:0006310">
    <property type="term" value="P:DNA recombination"/>
    <property type="evidence" value="ECO:0007669"/>
    <property type="project" value="UniProtKB-UniRule"/>
</dbReference>
<evidence type="ECO:0000256" key="6">
    <source>
        <dbReference type="ARBA" id="ARBA00022763"/>
    </source>
</evidence>
<feature type="binding site" evidence="13">
    <location>
        <position position="7"/>
    </location>
    <ligand>
        <name>Mg(2+)</name>
        <dbReference type="ChEBI" id="CHEBI:18420"/>
        <label>1</label>
    </ligand>
</feature>
<sequence>MRVLGIDPGTATLGWGVIDHQGSMTRAIAYGALITSPQSAPEQRLKQLYDGLQAICQTHHPEAAAVEKLYFGQNSRTAMAVGQARGIVLLVLAETALPYVEMSPAEVKQAVTGYGRADKRQVQLMVQRLLGLEQYPKPDDVADALAIAICGAETIRFQRAHGEKLGR</sequence>
<evidence type="ECO:0000313" key="16">
    <source>
        <dbReference type="Proteomes" id="UP000533476"/>
    </source>
</evidence>
<feature type="binding site" evidence="13">
    <location>
        <position position="67"/>
    </location>
    <ligand>
        <name>Mg(2+)</name>
        <dbReference type="ChEBI" id="CHEBI:18420"/>
        <label>2</label>
    </ligand>
</feature>
<dbReference type="GO" id="GO:0008821">
    <property type="term" value="F:crossover junction DNA endonuclease activity"/>
    <property type="evidence" value="ECO:0007669"/>
    <property type="project" value="UniProtKB-UniRule"/>
</dbReference>
<dbReference type="SUPFAM" id="SSF53098">
    <property type="entry name" value="Ribonuclease H-like"/>
    <property type="match status" value="1"/>
</dbReference>
<name>A0A7Y0L3Q2_9FIRM</name>
<keyword evidence="9 13" id="KW-0238">DNA-binding</keyword>
<keyword evidence="10 13" id="KW-0233">DNA recombination</keyword>
<dbReference type="InterPro" id="IPR036397">
    <property type="entry name" value="RNaseH_sf"/>
</dbReference>
<comment type="similarity">
    <text evidence="1 13">Belongs to the RuvC family.</text>
</comment>
<keyword evidence="2 13" id="KW-0963">Cytoplasm</keyword>
<evidence type="ECO:0000256" key="13">
    <source>
        <dbReference type="HAMAP-Rule" id="MF_00034"/>
    </source>
</evidence>
<dbReference type="Gene3D" id="3.30.420.10">
    <property type="entry name" value="Ribonuclease H-like superfamily/Ribonuclease H"/>
    <property type="match status" value="1"/>
</dbReference>